<dbReference type="PROSITE" id="PS51900">
    <property type="entry name" value="CB"/>
    <property type="match status" value="1"/>
</dbReference>
<name>A0ABU0UYY7_ACIBI</name>
<evidence type="ECO:0000256" key="2">
    <source>
        <dbReference type="PROSITE-ProRule" id="PRU01248"/>
    </source>
</evidence>
<proteinExistence type="predicted"/>
<comment type="caution">
    <text evidence="4">The sequence shown here is derived from an EMBL/GenBank/DDBJ whole genome shotgun (WGS) entry which is preliminary data.</text>
</comment>
<evidence type="ECO:0000313" key="5">
    <source>
        <dbReference type="Proteomes" id="UP001233360"/>
    </source>
</evidence>
<accession>A0ABU0UYY7</accession>
<sequence length="142" mass="16724">MSLSVYQQANGSWRADLRVLNVRCSKVRKTKTEVLKWAMEKERDILLNNSTEEALKRKIVLTVHEALTRYSNEVSRYKKTGKKEAQRIKYFQNHLPNVDWPLVNFQSDYLAQYRDAMMNRSIKPLKASSVRRDFSTLSSFFS</sequence>
<evidence type="ECO:0000313" key="4">
    <source>
        <dbReference type="EMBL" id="MDQ1209764.1"/>
    </source>
</evidence>
<keyword evidence="2" id="KW-0238">DNA-binding</keyword>
<dbReference type="Proteomes" id="UP001233360">
    <property type="component" value="Unassembled WGS sequence"/>
</dbReference>
<reference evidence="4 5" key="1">
    <citation type="submission" date="2023-07" db="EMBL/GenBank/DDBJ databases">
        <title>Functional and genomic diversity of the sorghum phyllosphere microbiome.</title>
        <authorList>
            <person name="Shade A."/>
        </authorList>
    </citation>
    <scope>NUCLEOTIDE SEQUENCE [LARGE SCALE GENOMIC DNA]</scope>
    <source>
        <strain evidence="4 5">SORGH_AS_0887</strain>
    </source>
</reference>
<dbReference type="EMBL" id="JAUTBK010000002">
    <property type="protein sequence ID" value="MDQ1209764.1"/>
    <property type="molecule type" value="Genomic_DNA"/>
</dbReference>
<keyword evidence="1" id="KW-0229">DNA integration</keyword>
<evidence type="ECO:0000259" key="3">
    <source>
        <dbReference type="PROSITE" id="PS51900"/>
    </source>
</evidence>
<keyword evidence="5" id="KW-1185">Reference proteome</keyword>
<evidence type="ECO:0000256" key="1">
    <source>
        <dbReference type="ARBA" id="ARBA00022908"/>
    </source>
</evidence>
<organism evidence="4 5">
    <name type="scientific">Acinetobacter baylyi</name>
    <dbReference type="NCBI Taxonomy" id="202950"/>
    <lineage>
        <taxon>Bacteria</taxon>
        <taxon>Pseudomonadati</taxon>
        <taxon>Pseudomonadota</taxon>
        <taxon>Gammaproteobacteria</taxon>
        <taxon>Moraxellales</taxon>
        <taxon>Moraxellaceae</taxon>
        <taxon>Acinetobacter</taxon>
    </lineage>
</organism>
<feature type="domain" description="Core-binding (CB)" evidence="3">
    <location>
        <begin position="61"/>
        <end position="142"/>
    </location>
</feature>
<dbReference type="InterPro" id="IPR044068">
    <property type="entry name" value="CB"/>
</dbReference>
<protein>
    <recommendedName>
        <fullName evidence="3">Core-binding (CB) domain-containing protein</fullName>
    </recommendedName>
</protein>
<gene>
    <name evidence="4" type="ORF">QE380_002687</name>
</gene>